<organism evidence="1 2">
    <name type="scientific">Ascodesmis nigricans</name>
    <dbReference type="NCBI Taxonomy" id="341454"/>
    <lineage>
        <taxon>Eukaryota</taxon>
        <taxon>Fungi</taxon>
        <taxon>Dikarya</taxon>
        <taxon>Ascomycota</taxon>
        <taxon>Pezizomycotina</taxon>
        <taxon>Pezizomycetes</taxon>
        <taxon>Pezizales</taxon>
        <taxon>Ascodesmidaceae</taxon>
        <taxon>Ascodesmis</taxon>
    </lineage>
</organism>
<dbReference type="Proteomes" id="UP000298138">
    <property type="component" value="Unassembled WGS sequence"/>
</dbReference>
<accession>A0A4S2MUR0</accession>
<protein>
    <submittedName>
        <fullName evidence="1">Uncharacterized protein</fullName>
    </submittedName>
</protein>
<gene>
    <name evidence="1" type="ORF">EX30DRAFT_56711</name>
</gene>
<dbReference type="InParanoid" id="A0A4S2MUR0"/>
<proteinExistence type="predicted"/>
<name>A0A4S2MUR0_9PEZI</name>
<keyword evidence="2" id="KW-1185">Reference proteome</keyword>
<sequence>MISDSELNLFSGVSQLIPNIFAISTQSLYIVMPLGKFPSVDIRFPHNPPPHFFPKLALHHSFLGGHLPSTTNVRLYRTYTPHTTPFTTISRRVPATYQHGFQFPHIRPGTLTVHHSSHHLPFLTFRNTIVTHHYDQAIFTGRIAVQASIHEQDNRRELRGAASSLPLPLPWLVCCWRHGRHCYSIIIMIRL</sequence>
<evidence type="ECO:0000313" key="2">
    <source>
        <dbReference type="Proteomes" id="UP000298138"/>
    </source>
</evidence>
<dbReference type="AlphaFoldDB" id="A0A4S2MUR0"/>
<evidence type="ECO:0000313" key="1">
    <source>
        <dbReference type="EMBL" id="TGZ80308.1"/>
    </source>
</evidence>
<dbReference type="EMBL" id="ML220125">
    <property type="protein sequence ID" value="TGZ80308.1"/>
    <property type="molecule type" value="Genomic_DNA"/>
</dbReference>
<reference evidence="1 2" key="1">
    <citation type="submission" date="2019-04" db="EMBL/GenBank/DDBJ databases">
        <title>Comparative genomics and transcriptomics to analyze fruiting body development in filamentous ascomycetes.</title>
        <authorList>
            <consortium name="DOE Joint Genome Institute"/>
            <person name="Lutkenhaus R."/>
            <person name="Traeger S."/>
            <person name="Breuer J."/>
            <person name="Kuo A."/>
            <person name="Lipzen A."/>
            <person name="Pangilinan J."/>
            <person name="Dilworth D."/>
            <person name="Sandor L."/>
            <person name="Poggeler S."/>
            <person name="Barry K."/>
            <person name="Grigoriev I.V."/>
            <person name="Nowrousian M."/>
        </authorList>
    </citation>
    <scope>NUCLEOTIDE SEQUENCE [LARGE SCALE GENOMIC DNA]</scope>
    <source>
        <strain evidence="1 2">CBS 389.68</strain>
    </source>
</reference>